<evidence type="ECO:0000256" key="1">
    <source>
        <dbReference type="SAM" id="Coils"/>
    </source>
</evidence>
<feature type="coiled-coil region" evidence="1">
    <location>
        <begin position="328"/>
        <end position="362"/>
    </location>
</feature>
<reference evidence="2 3" key="1">
    <citation type="submission" date="2023-10" db="EMBL/GenBank/DDBJ databases">
        <authorList>
            <person name="Maclean D."/>
            <person name="Macfadyen A."/>
        </authorList>
    </citation>
    <scope>NUCLEOTIDE SEQUENCE [LARGE SCALE GENOMIC DNA]</scope>
</reference>
<dbReference type="EMBL" id="CAUYUE010000001">
    <property type="protein sequence ID" value="CAK0733380.1"/>
    <property type="molecule type" value="Genomic_DNA"/>
</dbReference>
<dbReference type="Proteomes" id="UP001314263">
    <property type="component" value="Unassembled WGS sequence"/>
</dbReference>
<evidence type="ECO:0000313" key="2">
    <source>
        <dbReference type="EMBL" id="CAK0733380.1"/>
    </source>
</evidence>
<accession>A0AAV1HSL7</accession>
<evidence type="ECO:0000313" key="3">
    <source>
        <dbReference type="Proteomes" id="UP001314263"/>
    </source>
</evidence>
<dbReference type="CDD" id="cd14686">
    <property type="entry name" value="bZIP"/>
    <property type="match status" value="1"/>
</dbReference>
<comment type="caution">
    <text evidence="2">The sequence shown here is derived from an EMBL/GenBank/DDBJ whole genome shotgun (WGS) entry which is preliminary data.</text>
</comment>
<gene>
    <name evidence="2" type="ORF">CVIRNUC_000266</name>
</gene>
<sequence>MMDSHIPVARSGQVGTCPSPYHAEVTASYGWTQLPCAAPSGTENLTQRSGSFSRLQSNITSIPDWANGIINIQTSAAGSDDSTVLTIEGLQAMQVPSPWASQAAPGLSYADLGVRQRHRPLPSDLDIQLLTNAPHTETLDDRQAAFISHELGYIMTLPSLPRLASLHSLPSFVPACLIEDTLSSPDTAAVVSEHAARDKQLLMPEQPALARQTEGRTAALAAAEGHLLAVDTDSIQTPPDQDLGLPAMQEGPASKSATALQHATKRRRLACGSSSDGGSNWEPGAPAFCAQRAKAGRQAKRALPAVQDAVLRNRMAQRRYLWRKKGRVAAVHARLPVLEARLAELQAELAQLLDRHQALTEVLPWARQLEEVQYVASIGTAEAGVQCDGSKRHTIQQKYQRDPIKVCRSLFKQLSSRDHRDYAAELIRLPDIKVLNPVDVYDSGFGRPEGLPLPAITVLASLRLSKMQKKQLAIQGRENAAALALQQERCAGIVAALQALLTAPLESTHLSWRSSLLTHVLCGQLAGLERHWADAEACTLSTCAQVLNRSQATKLGQPTGKHQDAVMALCAEVASTERNHRGPQSPGTIAASRAFTMADNACPLDAGDAFNVLPASEAYGNRPEAASKHLNRATSMERLSE</sequence>
<keyword evidence="3" id="KW-1185">Reference proteome</keyword>
<keyword evidence="1" id="KW-0175">Coiled coil</keyword>
<name>A0AAV1HSL7_9CHLO</name>
<protein>
    <submittedName>
        <fullName evidence="2">Uncharacterized protein</fullName>
    </submittedName>
</protein>
<dbReference type="AlphaFoldDB" id="A0AAV1HSL7"/>
<proteinExistence type="predicted"/>
<organism evidence="2 3">
    <name type="scientific">Coccomyxa viridis</name>
    <dbReference type="NCBI Taxonomy" id="1274662"/>
    <lineage>
        <taxon>Eukaryota</taxon>
        <taxon>Viridiplantae</taxon>
        <taxon>Chlorophyta</taxon>
        <taxon>core chlorophytes</taxon>
        <taxon>Trebouxiophyceae</taxon>
        <taxon>Trebouxiophyceae incertae sedis</taxon>
        <taxon>Coccomyxaceae</taxon>
        <taxon>Coccomyxa</taxon>
    </lineage>
</organism>